<proteinExistence type="predicted"/>
<accession>A0AAV5S9J6</accession>
<dbReference type="EMBL" id="BTSX01000001">
    <property type="protein sequence ID" value="GMS78835.1"/>
    <property type="molecule type" value="Genomic_DNA"/>
</dbReference>
<feature type="transmembrane region" description="Helical" evidence="1">
    <location>
        <begin position="29"/>
        <end position="50"/>
    </location>
</feature>
<organism evidence="2 3">
    <name type="scientific">Pristionchus entomophagus</name>
    <dbReference type="NCBI Taxonomy" id="358040"/>
    <lineage>
        <taxon>Eukaryota</taxon>
        <taxon>Metazoa</taxon>
        <taxon>Ecdysozoa</taxon>
        <taxon>Nematoda</taxon>
        <taxon>Chromadorea</taxon>
        <taxon>Rhabditida</taxon>
        <taxon>Rhabditina</taxon>
        <taxon>Diplogasteromorpha</taxon>
        <taxon>Diplogasteroidea</taxon>
        <taxon>Neodiplogasteridae</taxon>
        <taxon>Pristionchus</taxon>
    </lineage>
</organism>
<keyword evidence="3" id="KW-1185">Reference proteome</keyword>
<evidence type="ECO:0000256" key="1">
    <source>
        <dbReference type="SAM" id="Phobius"/>
    </source>
</evidence>
<name>A0AAV5S9J6_9BILA</name>
<comment type="caution">
    <text evidence="2">The sequence shown here is derived from an EMBL/GenBank/DDBJ whole genome shotgun (WGS) entry which is preliminary data.</text>
</comment>
<evidence type="ECO:0000313" key="2">
    <source>
        <dbReference type="EMBL" id="GMS78835.1"/>
    </source>
</evidence>
<dbReference type="AlphaFoldDB" id="A0AAV5S9J6"/>
<evidence type="ECO:0000313" key="3">
    <source>
        <dbReference type="Proteomes" id="UP001432027"/>
    </source>
</evidence>
<feature type="transmembrane region" description="Helical" evidence="1">
    <location>
        <begin position="107"/>
        <end position="128"/>
    </location>
</feature>
<dbReference type="Proteomes" id="UP001432027">
    <property type="component" value="Unassembled WGS sequence"/>
</dbReference>
<sequence length="188" mass="21578">IKLDVDMSTDELQECLKGDFTGPTSIDRIVVGVPMFIFTVVGMHLNITLWRIISIHKITLYNNLTIALDRFMTFMTPWTGHSTYLGCHKRFNPYLLRFDFGCSGCPFYFDLFFYSSNYVPVAIFVMYITSDVALASLMMLTASCVNTYTNPVVMIMFQPRVRKSYTAWSKRLWLFSADAKGVFDNTPS</sequence>
<evidence type="ECO:0008006" key="4">
    <source>
        <dbReference type="Google" id="ProtNLM"/>
    </source>
</evidence>
<protein>
    <recommendedName>
        <fullName evidence="4">G protein-coupled receptor</fullName>
    </recommendedName>
</protein>
<feature type="non-terminal residue" evidence="2">
    <location>
        <position position="188"/>
    </location>
</feature>
<feature type="non-terminal residue" evidence="2">
    <location>
        <position position="1"/>
    </location>
</feature>
<keyword evidence="1" id="KW-1133">Transmembrane helix</keyword>
<keyword evidence="1" id="KW-0812">Transmembrane</keyword>
<keyword evidence="1" id="KW-0472">Membrane</keyword>
<feature type="transmembrane region" description="Helical" evidence="1">
    <location>
        <begin position="134"/>
        <end position="157"/>
    </location>
</feature>
<reference evidence="2" key="1">
    <citation type="submission" date="2023-10" db="EMBL/GenBank/DDBJ databases">
        <title>Genome assembly of Pristionchus species.</title>
        <authorList>
            <person name="Yoshida K."/>
            <person name="Sommer R.J."/>
        </authorList>
    </citation>
    <scope>NUCLEOTIDE SEQUENCE</scope>
    <source>
        <strain evidence="2">RS0144</strain>
    </source>
</reference>
<gene>
    <name evidence="2" type="ORF">PENTCL1PPCAC_1010</name>
</gene>